<dbReference type="Proteomes" id="UP000472521">
    <property type="component" value="Unassembled WGS sequence"/>
</dbReference>
<proteinExistence type="predicted"/>
<evidence type="ECO:0008006" key="3">
    <source>
        <dbReference type="Google" id="ProtNLM"/>
    </source>
</evidence>
<organism evidence="1 2">
    <name type="scientific">Clostridium botulinum</name>
    <dbReference type="NCBI Taxonomy" id="1491"/>
    <lineage>
        <taxon>Bacteria</taxon>
        <taxon>Bacillati</taxon>
        <taxon>Bacillota</taxon>
        <taxon>Clostridia</taxon>
        <taxon>Eubacteriales</taxon>
        <taxon>Clostridiaceae</taxon>
        <taxon>Clostridium</taxon>
    </lineage>
</organism>
<sequence>MSNNVQNNPFFVPKDNYLSIVICGDMYLISTHFSLNDAKAYLICLEDDENPKKAIATVIHKKLTICEEPIPTIEEIMNEDESIFSDFIFAIVNDGCEELKNYFDKTDASLSVTQRFAIAYRNYYNYYTQKLKDAVRTSLEQFELIHKSIDFSWVNKVQQIINGFQPTWIENIRQASRIGEKTAKIIFPIQNVINEYARTFSDLIANIKIPTISLEDKERLVENHKKWGTIGWSIIPNAPINLFSSNLINVNKANANAMQYCKPKDIEELFSRLREQKIKKADLNEAIFCYIHKQYKSCALLLFGIIDAKMIRKQPKQANKRRPVGVTAVRKLKERFETENDAESILFLLLNYVNLISCLETMFANGNDFKKEPMIINRNFVGHGMSTRHVRKRDCIQLFLVLYNLTDFLDSL</sequence>
<accession>A0A6B4TMA1</accession>
<evidence type="ECO:0000313" key="2">
    <source>
        <dbReference type="Proteomes" id="UP000472521"/>
    </source>
</evidence>
<gene>
    <name evidence="1" type="ORF">FCV25_09345</name>
</gene>
<dbReference type="AlphaFoldDB" id="A0A6B4TMA1"/>
<reference evidence="1 2" key="1">
    <citation type="submission" date="2019-04" db="EMBL/GenBank/DDBJ databases">
        <title>Genome sequencing of Clostridium botulinum Groups I-IV and Clostridium butyricum.</title>
        <authorList>
            <person name="Brunt J."/>
            <person name="Van Vliet A.H.M."/>
            <person name="Stringer S.C."/>
            <person name="Carter A.T."/>
            <person name="Peck M.W."/>
        </authorList>
    </citation>
    <scope>NUCLEOTIDE SEQUENCE [LARGE SCALE GENOMIC DNA]</scope>
    <source>
        <strain evidence="1 2">IFR 18/054</strain>
    </source>
</reference>
<name>A0A6B4TMA1_CLOBO</name>
<dbReference type="EMBL" id="SWND01000005">
    <property type="protein sequence ID" value="NFF01972.1"/>
    <property type="molecule type" value="Genomic_DNA"/>
</dbReference>
<protein>
    <recommendedName>
        <fullName evidence="3">DUF4209 domain-containing protein</fullName>
    </recommendedName>
</protein>
<evidence type="ECO:0000313" key="1">
    <source>
        <dbReference type="EMBL" id="NFF01972.1"/>
    </source>
</evidence>
<comment type="caution">
    <text evidence="1">The sequence shown here is derived from an EMBL/GenBank/DDBJ whole genome shotgun (WGS) entry which is preliminary data.</text>
</comment>